<reference evidence="3" key="1">
    <citation type="submission" date="2010-07" db="EMBL/GenBank/DDBJ databases">
        <title>The genome sequence of Gaeumannomyces graminis var. tritici strain R3-111a-1.</title>
        <authorList>
            <consortium name="The Broad Institute Genome Sequencing Platform"/>
            <person name="Ma L.-J."/>
            <person name="Dead R."/>
            <person name="Young S."/>
            <person name="Zeng Q."/>
            <person name="Koehrsen M."/>
            <person name="Alvarado L."/>
            <person name="Berlin A."/>
            <person name="Chapman S.B."/>
            <person name="Chen Z."/>
            <person name="Freedman E."/>
            <person name="Gellesch M."/>
            <person name="Goldberg J."/>
            <person name="Griggs A."/>
            <person name="Gujja S."/>
            <person name="Heilman E.R."/>
            <person name="Heiman D."/>
            <person name="Hepburn T."/>
            <person name="Howarth C."/>
            <person name="Jen D."/>
            <person name="Larson L."/>
            <person name="Mehta T."/>
            <person name="Neiman D."/>
            <person name="Pearson M."/>
            <person name="Roberts A."/>
            <person name="Saif S."/>
            <person name="Shea T."/>
            <person name="Shenoy N."/>
            <person name="Sisk P."/>
            <person name="Stolte C."/>
            <person name="Sykes S."/>
            <person name="Walk T."/>
            <person name="White J."/>
            <person name="Yandava C."/>
            <person name="Haas B."/>
            <person name="Nusbaum C."/>
            <person name="Birren B."/>
        </authorList>
    </citation>
    <scope>NUCLEOTIDE SEQUENCE [LARGE SCALE GENOMIC DNA]</scope>
    <source>
        <strain evidence="3">R3-111a-1</strain>
    </source>
</reference>
<dbReference type="VEuPathDB" id="FungiDB:GGTG_06019"/>
<evidence type="ECO:0000313" key="1">
    <source>
        <dbReference type="EMBL" id="EJT76095.1"/>
    </source>
</evidence>
<evidence type="ECO:0000313" key="3">
    <source>
        <dbReference type="Proteomes" id="UP000006039"/>
    </source>
</evidence>
<dbReference type="AlphaFoldDB" id="J3NXL3"/>
<dbReference type="EMBL" id="GL385397">
    <property type="protein sequence ID" value="EJT76095.1"/>
    <property type="molecule type" value="Genomic_DNA"/>
</dbReference>
<sequence length="58" mass="5917">MLGKDGGNADEVSRTSPVCIIGQARVLLAQVSGNQGAGTGVASVWMAILKTQHPLSQP</sequence>
<dbReference type="HOGENOM" id="CLU_2979209_0_0_1"/>
<dbReference type="Proteomes" id="UP000006039">
    <property type="component" value="Unassembled WGS sequence"/>
</dbReference>
<gene>
    <name evidence="2" type="primary">20346477</name>
    <name evidence="1" type="ORF">GGTG_06019</name>
</gene>
<dbReference type="GeneID" id="20346477"/>
<reference evidence="1" key="3">
    <citation type="submission" date="2010-09" db="EMBL/GenBank/DDBJ databases">
        <title>Annotation of Gaeumannomyces graminis var. tritici R3-111a-1.</title>
        <authorList>
            <consortium name="The Broad Institute Genome Sequencing Platform"/>
            <person name="Ma L.-J."/>
            <person name="Dead R."/>
            <person name="Young S.K."/>
            <person name="Zeng Q."/>
            <person name="Gargeya S."/>
            <person name="Fitzgerald M."/>
            <person name="Haas B."/>
            <person name="Abouelleil A."/>
            <person name="Alvarado L."/>
            <person name="Arachchi H.M."/>
            <person name="Berlin A."/>
            <person name="Brown A."/>
            <person name="Chapman S.B."/>
            <person name="Chen Z."/>
            <person name="Dunbar C."/>
            <person name="Freedman E."/>
            <person name="Gearin G."/>
            <person name="Gellesch M."/>
            <person name="Goldberg J."/>
            <person name="Griggs A."/>
            <person name="Gujja S."/>
            <person name="Heiman D."/>
            <person name="Howarth C."/>
            <person name="Larson L."/>
            <person name="Lui A."/>
            <person name="MacDonald P.J.P."/>
            <person name="Mehta T."/>
            <person name="Montmayeur A."/>
            <person name="Murphy C."/>
            <person name="Neiman D."/>
            <person name="Pearson M."/>
            <person name="Priest M."/>
            <person name="Roberts A."/>
            <person name="Saif S."/>
            <person name="Shea T."/>
            <person name="Shenoy N."/>
            <person name="Sisk P."/>
            <person name="Stolte C."/>
            <person name="Sykes S."/>
            <person name="Yandava C."/>
            <person name="Wortman J."/>
            <person name="Nusbaum C."/>
            <person name="Birren B."/>
        </authorList>
    </citation>
    <scope>NUCLEOTIDE SEQUENCE</scope>
    <source>
        <strain evidence="1">R3-111a-1</strain>
    </source>
</reference>
<reference evidence="2" key="4">
    <citation type="journal article" date="2015" name="G3 (Bethesda)">
        <title>Genome sequences of three phytopathogenic species of the Magnaporthaceae family of fungi.</title>
        <authorList>
            <person name="Okagaki L.H."/>
            <person name="Nunes C.C."/>
            <person name="Sailsbery J."/>
            <person name="Clay B."/>
            <person name="Brown D."/>
            <person name="John T."/>
            <person name="Oh Y."/>
            <person name="Young N."/>
            <person name="Fitzgerald M."/>
            <person name="Haas B.J."/>
            <person name="Zeng Q."/>
            <person name="Young S."/>
            <person name="Adiconis X."/>
            <person name="Fan L."/>
            <person name="Levin J.Z."/>
            <person name="Mitchell T.K."/>
            <person name="Okubara P.A."/>
            <person name="Farman M.L."/>
            <person name="Kohn L.M."/>
            <person name="Birren B."/>
            <person name="Ma L.-J."/>
            <person name="Dean R.A."/>
        </authorList>
    </citation>
    <scope>NUCLEOTIDE SEQUENCE</scope>
    <source>
        <strain evidence="2">R3-111a-1</strain>
    </source>
</reference>
<dbReference type="RefSeq" id="XP_009222095.1">
    <property type="nucleotide sequence ID" value="XM_009223831.1"/>
</dbReference>
<evidence type="ECO:0000313" key="2">
    <source>
        <dbReference type="EnsemblFungi" id="EJT76095"/>
    </source>
</evidence>
<accession>J3NXL3</accession>
<organism evidence="1">
    <name type="scientific">Gaeumannomyces tritici (strain R3-111a-1)</name>
    <name type="common">Wheat and barley take-all root rot fungus</name>
    <name type="synonym">Gaeumannomyces graminis var. tritici</name>
    <dbReference type="NCBI Taxonomy" id="644352"/>
    <lineage>
        <taxon>Eukaryota</taxon>
        <taxon>Fungi</taxon>
        <taxon>Dikarya</taxon>
        <taxon>Ascomycota</taxon>
        <taxon>Pezizomycotina</taxon>
        <taxon>Sordariomycetes</taxon>
        <taxon>Sordariomycetidae</taxon>
        <taxon>Magnaporthales</taxon>
        <taxon>Magnaporthaceae</taxon>
        <taxon>Gaeumannomyces</taxon>
    </lineage>
</organism>
<protein>
    <submittedName>
        <fullName evidence="1 2">Uncharacterized protein</fullName>
    </submittedName>
</protein>
<dbReference type="EnsemblFungi" id="EJT76095">
    <property type="protein sequence ID" value="EJT76095"/>
    <property type="gene ID" value="GGTG_06019"/>
</dbReference>
<reference evidence="1" key="2">
    <citation type="submission" date="2010-07" db="EMBL/GenBank/DDBJ databases">
        <authorList>
            <consortium name="The Broad Institute Genome Sequencing Platform"/>
            <consortium name="Broad Institute Genome Sequencing Center for Infectious Disease"/>
            <person name="Ma L.-J."/>
            <person name="Dead R."/>
            <person name="Young S."/>
            <person name="Zeng Q."/>
            <person name="Koehrsen M."/>
            <person name="Alvarado L."/>
            <person name="Berlin A."/>
            <person name="Chapman S.B."/>
            <person name="Chen Z."/>
            <person name="Freedman E."/>
            <person name="Gellesch M."/>
            <person name="Goldberg J."/>
            <person name="Griggs A."/>
            <person name="Gujja S."/>
            <person name="Heilman E.R."/>
            <person name="Heiman D."/>
            <person name="Hepburn T."/>
            <person name="Howarth C."/>
            <person name="Jen D."/>
            <person name="Larson L."/>
            <person name="Mehta T."/>
            <person name="Neiman D."/>
            <person name="Pearson M."/>
            <person name="Roberts A."/>
            <person name="Saif S."/>
            <person name="Shea T."/>
            <person name="Shenoy N."/>
            <person name="Sisk P."/>
            <person name="Stolte C."/>
            <person name="Sykes S."/>
            <person name="Walk T."/>
            <person name="White J."/>
            <person name="Yandava C."/>
            <person name="Haas B."/>
            <person name="Nusbaum C."/>
            <person name="Birren B."/>
        </authorList>
    </citation>
    <scope>NUCLEOTIDE SEQUENCE</scope>
    <source>
        <strain evidence="1">R3-111a-1</strain>
    </source>
</reference>
<reference evidence="2" key="5">
    <citation type="submission" date="2018-04" db="UniProtKB">
        <authorList>
            <consortium name="EnsemblFungi"/>
        </authorList>
    </citation>
    <scope>IDENTIFICATION</scope>
    <source>
        <strain evidence="2">R3-111a-1</strain>
    </source>
</reference>
<proteinExistence type="predicted"/>
<name>J3NXL3_GAET3</name>
<keyword evidence="3" id="KW-1185">Reference proteome</keyword>